<comment type="caution">
    <text evidence="1">The sequence shown here is derived from an EMBL/GenBank/DDBJ whole genome shotgun (WGS) entry which is preliminary data.</text>
</comment>
<reference evidence="1" key="1">
    <citation type="submission" date="2019-08" db="EMBL/GenBank/DDBJ databases">
        <authorList>
            <person name="Kucharzyk K."/>
            <person name="Murdoch R.W."/>
            <person name="Higgins S."/>
            <person name="Loffler F."/>
        </authorList>
    </citation>
    <scope>NUCLEOTIDE SEQUENCE</scope>
</reference>
<protein>
    <recommendedName>
        <fullName evidence="2">Phage protein Gp37/Gp68</fullName>
    </recommendedName>
</protein>
<evidence type="ECO:0000313" key="1">
    <source>
        <dbReference type="EMBL" id="MPM75231.1"/>
    </source>
</evidence>
<dbReference type="AlphaFoldDB" id="A0A645CE63"/>
<name>A0A645CE63_9ZZZZ</name>
<sequence length="231" mass="26452">MDGRHQKDASVVQKTSAFYLPISHARDGSYKIPSGSLIGTCFTSDFLLEDADAWRGEAWRMIRERSDCHFLFITKRITRFDDCIPEDWGEGYRNLTICCTVENQAKVDERLPVFRNAKIAHKIIVCEPLLERLDLSSYLGDWVDSVSIGGESGEQARTCNYDWILDIREQCMAANVPFCFRQTGANFIKDGKRYRIPRKLQHAQARKANINTKRTAPKRRRNAALDQDSGV</sequence>
<proteinExistence type="predicted"/>
<accession>A0A645CE63</accession>
<evidence type="ECO:0008006" key="2">
    <source>
        <dbReference type="Google" id="ProtNLM"/>
    </source>
</evidence>
<dbReference type="Pfam" id="PF07505">
    <property type="entry name" value="DUF5131"/>
    <property type="match status" value="1"/>
</dbReference>
<organism evidence="1">
    <name type="scientific">bioreactor metagenome</name>
    <dbReference type="NCBI Taxonomy" id="1076179"/>
    <lineage>
        <taxon>unclassified sequences</taxon>
        <taxon>metagenomes</taxon>
        <taxon>ecological metagenomes</taxon>
    </lineage>
</organism>
<dbReference type="InterPro" id="IPR011101">
    <property type="entry name" value="DUF5131"/>
</dbReference>
<dbReference type="EMBL" id="VSSQ01026489">
    <property type="protein sequence ID" value="MPM75231.1"/>
    <property type="molecule type" value="Genomic_DNA"/>
</dbReference>
<gene>
    <name evidence="1" type="ORF">SDC9_122222</name>
</gene>